<dbReference type="Gene3D" id="1.10.3720.10">
    <property type="entry name" value="MetI-like"/>
    <property type="match status" value="1"/>
</dbReference>
<feature type="domain" description="ABC transmembrane type-1" evidence="9">
    <location>
        <begin position="102"/>
        <end position="291"/>
    </location>
</feature>
<evidence type="ECO:0000256" key="5">
    <source>
        <dbReference type="ARBA" id="ARBA00022989"/>
    </source>
</evidence>
<feature type="transmembrane region" description="Helical" evidence="7">
    <location>
        <begin position="137"/>
        <end position="159"/>
    </location>
</feature>
<protein>
    <submittedName>
        <fullName evidence="10">Carbohydrate ABC transporter permease</fullName>
    </submittedName>
</protein>
<reference evidence="10" key="1">
    <citation type="journal article" date="2021" name="PeerJ">
        <title>Extensive microbial diversity within the chicken gut microbiome revealed by metagenomics and culture.</title>
        <authorList>
            <person name="Gilroy R."/>
            <person name="Ravi A."/>
            <person name="Getino M."/>
            <person name="Pursley I."/>
            <person name="Horton D.L."/>
            <person name="Alikhan N.F."/>
            <person name="Baker D."/>
            <person name="Gharbi K."/>
            <person name="Hall N."/>
            <person name="Watson M."/>
            <person name="Adriaenssens E.M."/>
            <person name="Foster-Nyarko E."/>
            <person name="Jarju S."/>
            <person name="Secka A."/>
            <person name="Antonio M."/>
            <person name="Oren A."/>
            <person name="Chaudhuri R.R."/>
            <person name="La Ragione R."/>
            <person name="Hildebrand F."/>
            <person name="Pallen M.J."/>
        </authorList>
    </citation>
    <scope>NUCLEOTIDE SEQUENCE</scope>
    <source>
        <strain evidence="10">ChiGjej5B5-22894</strain>
    </source>
</reference>
<proteinExistence type="inferred from homology"/>
<dbReference type="GO" id="GO:0005886">
    <property type="term" value="C:plasma membrane"/>
    <property type="evidence" value="ECO:0007669"/>
    <property type="project" value="UniProtKB-SubCell"/>
</dbReference>
<dbReference type="PROSITE" id="PS50928">
    <property type="entry name" value="ABC_TM1"/>
    <property type="match status" value="1"/>
</dbReference>
<evidence type="ECO:0000256" key="8">
    <source>
        <dbReference type="SAM" id="MobiDB-lite"/>
    </source>
</evidence>
<dbReference type="EMBL" id="DYUE01000198">
    <property type="protein sequence ID" value="HJG91772.1"/>
    <property type="molecule type" value="Genomic_DNA"/>
</dbReference>
<evidence type="ECO:0000256" key="3">
    <source>
        <dbReference type="ARBA" id="ARBA00022475"/>
    </source>
</evidence>
<evidence type="ECO:0000313" key="10">
    <source>
        <dbReference type="EMBL" id="HJG91772.1"/>
    </source>
</evidence>
<evidence type="ECO:0000256" key="7">
    <source>
        <dbReference type="RuleBase" id="RU363032"/>
    </source>
</evidence>
<comment type="subcellular location">
    <subcellularLocation>
        <location evidence="1 7">Cell membrane</location>
        <topology evidence="1 7">Multi-pass membrane protein</topology>
    </subcellularLocation>
</comment>
<evidence type="ECO:0000256" key="4">
    <source>
        <dbReference type="ARBA" id="ARBA00022692"/>
    </source>
</evidence>
<dbReference type="GO" id="GO:0055085">
    <property type="term" value="P:transmembrane transport"/>
    <property type="evidence" value="ECO:0007669"/>
    <property type="project" value="InterPro"/>
</dbReference>
<keyword evidence="5 7" id="KW-1133">Transmembrane helix</keyword>
<keyword evidence="6 7" id="KW-0472">Membrane</keyword>
<feature type="transmembrane region" description="Helical" evidence="7">
    <location>
        <begin position="216"/>
        <end position="237"/>
    </location>
</feature>
<dbReference type="Proteomes" id="UP000742460">
    <property type="component" value="Unassembled WGS sequence"/>
</dbReference>
<dbReference type="AlphaFoldDB" id="A0A921MX48"/>
<keyword evidence="2 7" id="KW-0813">Transport</keyword>
<dbReference type="InterPro" id="IPR000515">
    <property type="entry name" value="MetI-like"/>
</dbReference>
<dbReference type="PANTHER" id="PTHR43744:SF3">
    <property type="entry name" value="LACTOSE TRANSPORT SYSTEM PERMEASE PROTEIN LACG"/>
    <property type="match status" value="1"/>
</dbReference>
<feature type="transmembrane region" description="Helical" evidence="7">
    <location>
        <begin position="270"/>
        <end position="290"/>
    </location>
</feature>
<dbReference type="InterPro" id="IPR035906">
    <property type="entry name" value="MetI-like_sf"/>
</dbReference>
<feature type="compositionally biased region" description="Low complexity" evidence="8">
    <location>
        <begin position="1"/>
        <end position="19"/>
    </location>
</feature>
<dbReference type="PANTHER" id="PTHR43744">
    <property type="entry name" value="ABC TRANSPORTER PERMEASE PROTEIN MG189-RELATED-RELATED"/>
    <property type="match status" value="1"/>
</dbReference>
<evidence type="ECO:0000256" key="1">
    <source>
        <dbReference type="ARBA" id="ARBA00004651"/>
    </source>
</evidence>
<feature type="region of interest" description="Disordered" evidence="8">
    <location>
        <begin position="1"/>
        <end position="24"/>
    </location>
</feature>
<evidence type="ECO:0000313" key="11">
    <source>
        <dbReference type="Proteomes" id="UP000742460"/>
    </source>
</evidence>
<feature type="transmembrane region" description="Helical" evidence="7">
    <location>
        <begin position="34"/>
        <end position="59"/>
    </location>
</feature>
<dbReference type="CDD" id="cd06261">
    <property type="entry name" value="TM_PBP2"/>
    <property type="match status" value="1"/>
</dbReference>
<dbReference type="SUPFAM" id="SSF161098">
    <property type="entry name" value="MetI-like"/>
    <property type="match status" value="1"/>
</dbReference>
<evidence type="ECO:0000256" key="6">
    <source>
        <dbReference type="ARBA" id="ARBA00023136"/>
    </source>
</evidence>
<reference evidence="10" key="2">
    <citation type="submission" date="2021-09" db="EMBL/GenBank/DDBJ databases">
        <authorList>
            <person name="Gilroy R."/>
        </authorList>
    </citation>
    <scope>NUCLEOTIDE SEQUENCE</scope>
    <source>
        <strain evidence="10">ChiGjej5B5-22894</strain>
    </source>
</reference>
<comment type="similarity">
    <text evidence="7">Belongs to the binding-protein-dependent transport system permease family.</text>
</comment>
<dbReference type="Pfam" id="PF00528">
    <property type="entry name" value="BPD_transp_1"/>
    <property type="match status" value="1"/>
</dbReference>
<comment type="caution">
    <text evidence="10">The sequence shown here is derived from an EMBL/GenBank/DDBJ whole genome shotgun (WGS) entry which is preliminary data.</text>
</comment>
<evidence type="ECO:0000259" key="9">
    <source>
        <dbReference type="PROSITE" id="PS50928"/>
    </source>
</evidence>
<feature type="transmembrane region" description="Helical" evidence="7">
    <location>
        <begin position="101"/>
        <end position="125"/>
    </location>
</feature>
<feature type="transmembrane region" description="Helical" evidence="7">
    <location>
        <begin position="171"/>
        <end position="195"/>
    </location>
</feature>
<gene>
    <name evidence="10" type="ORF">K8V81_08595</name>
</gene>
<organism evidence="10 11">
    <name type="scientific">Brachybacterium massiliense</name>
    <dbReference type="NCBI Taxonomy" id="1755098"/>
    <lineage>
        <taxon>Bacteria</taxon>
        <taxon>Bacillati</taxon>
        <taxon>Actinomycetota</taxon>
        <taxon>Actinomycetes</taxon>
        <taxon>Micrococcales</taxon>
        <taxon>Dermabacteraceae</taxon>
        <taxon>Brachybacterium</taxon>
    </lineage>
</organism>
<keyword evidence="4 7" id="KW-0812">Transmembrane</keyword>
<accession>A0A921MX48</accession>
<name>A0A921MX48_9MICO</name>
<keyword evidence="3" id="KW-1003">Cell membrane</keyword>
<sequence length="306" mass="33758">MSTTTAARPDPAAIAAGRPAGPPRRRRLRNVSDLHGRALVVRYVLLVLVLLLLLGPLVLPLMAAFKSSGEPIFGQSASLLPEQWSLDAFRTMFAQTNMLRYILNSLVVCALSVGSALVLATVGGYMLSRKGWRGRTLVFLVVLSALIFPFESIMVSLYAQVQAWGLYDTLVGVWIPSVLGPFHLLLMRAAFLGIAEEIEDAAFVDGATELQRFFRIFLPQVKGSLVVVGLTAFIFAWQDFLWPLLVIQSDENMTMMLGISRLQGSFGTDYRVVLAGAITAMLPVVITFFFTQRYFFRGIEEGGLKF</sequence>
<evidence type="ECO:0000256" key="2">
    <source>
        <dbReference type="ARBA" id="ARBA00022448"/>
    </source>
</evidence>